<keyword evidence="1" id="KW-0812">Transmembrane</keyword>
<feature type="transmembrane region" description="Helical" evidence="1">
    <location>
        <begin position="26"/>
        <end position="46"/>
    </location>
</feature>
<gene>
    <name evidence="2" type="ORF">GCM10023336_42180</name>
</gene>
<evidence type="ECO:0000313" key="3">
    <source>
        <dbReference type="Proteomes" id="UP001500124"/>
    </source>
</evidence>
<evidence type="ECO:0008006" key="4">
    <source>
        <dbReference type="Google" id="ProtNLM"/>
    </source>
</evidence>
<feature type="transmembrane region" description="Helical" evidence="1">
    <location>
        <begin position="52"/>
        <end position="72"/>
    </location>
</feature>
<name>A0ABP9KTF3_9ACTN</name>
<reference evidence="3" key="1">
    <citation type="journal article" date="2019" name="Int. J. Syst. Evol. Microbiol.">
        <title>The Global Catalogue of Microorganisms (GCM) 10K type strain sequencing project: providing services to taxonomists for standard genome sequencing and annotation.</title>
        <authorList>
            <consortium name="The Broad Institute Genomics Platform"/>
            <consortium name="The Broad Institute Genome Sequencing Center for Infectious Disease"/>
            <person name="Wu L."/>
            <person name="Ma J."/>
        </authorList>
    </citation>
    <scope>NUCLEOTIDE SEQUENCE [LARGE SCALE GENOMIC DNA]</scope>
    <source>
        <strain evidence="3">JCM 18410</strain>
    </source>
</reference>
<accession>A0ABP9KTF3</accession>
<evidence type="ECO:0000313" key="2">
    <source>
        <dbReference type="EMBL" id="GAA5063160.1"/>
    </source>
</evidence>
<dbReference type="Proteomes" id="UP001500124">
    <property type="component" value="Unassembled WGS sequence"/>
</dbReference>
<proteinExistence type="predicted"/>
<protein>
    <recommendedName>
        <fullName evidence="4">Sensor histidine kinase</fullName>
    </recommendedName>
</protein>
<organism evidence="2 3">
    <name type="scientific">Streptomyces similanensis</name>
    <dbReference type="NCBI Taxonomy" id="1274988"/>
    <lineage>
        <taxon>Bacteria</taxon>
        <taxon>Bacillati</taxon>
        <taxon>Actinomycetota</taxon>
        <taxon>Actinomycetes</taxon>
        <taxon>Kitasatosporales</taxon>
        <taxon>Streptomycetaceae</taxon>
        <taxon>Streptomyces</taxon>
    </lineage>
</organism>
<dbReference type="RefSeq" id="WP_345669759.1">
    <property type="nucleotide sequence ID" value="NZ_BAABKC010000059.1"/>
</dbReference>
<dbReference type="EMBL" id="BAABKC010000059">
    <property type="protein sequence ID" value="GAA5063160.1"/>
    <property type="molecule type" value="Genomic_DNA"/>
</dbReference>
<comment type="caution">
    <text evidence="2">The sequence shown here is derived from an EMBL/GenBank/DDBJ whole genome shotgun (WGS) entry which is preliminary data.</text>
</comment>
<sequence length="202" mass="21420">MGGGGACGVPDEVDWQGEHRWYDRPWVPVGLSVLLVGGTAAVLLRIGLGGAGAVGGVAGAVGGIVGGVWAGARVRREITRETGLSRQQLPVVARRLRKEHLPADRRVQRAMDLLARRQLRQLRQGRHTFPLLFGLYVLLGAGMLASGNTAFGLFWLLLAAFTLVAVAGRRRTLARLVRVRARLAATTGPPTGRAECPPSGPA</sequence>
<keyword evidence="1" id="KW-1133">Transmembrane helix</keyword>
<keyword evidence="1" id="KW-0472">Membrane</keyword>
<feature type="transmembrane region" description="Helical" evidence="1">
    <location>
        <begin position="151"/>
        <end position="168"/>
    </location>
</feature>
<evidence type="ECO:0000256" key="1">
    <source>
        <dbReference type="SAM" id="Phobius"/>
    </source>
</evidence>
<keyword evidence="3" id="KW-1185">Reference proteome</keyword>
<feature type="transmembrane region" description="Helical" evidence="1">
    <location>
        <begin position="127"/>
        <end position="145"/>
    </location>
</feature>